<evidence type="ECO:0000313" key="4">
    <source>
        <dbReference type="Proteomes" id="UP000580568"/>
    </source>
</evidence>
<evidence type="ECO:0008006" key="5">
    <source>
        <dbReference type="Google" id="ProtNLM"/>
    </source>
</evidence>
<dbReference type="PANTHER" id="PTHR40459">
    <property type="entry name" value="CONSERVED HYPOTHETICAL ALANINE AND LEUCINE RICH PROTEIN"/>
    <property type="match status" value="1"/>
</dbReference>
<reference evidence="3 4" key="1">
    <citation type="submission" date="2020-07" db="EMBL/GenBank/DDBJ databases">
        <title>A new beta-1,3-glucan-decomposing anaerobic bacterium isolated from anoxic soil subjected to biological soil disinfestation.</title>
        <authorList>
            <person name="Ueki A."/>
            <person name="Tonouchi A."/>
        </authorList>
    </citation>
    <scope>NUCLEOTIDE SEQUENCE [LARGE SCALE GENOMIC DNA]</scope>
    <source>
        <strain evidence="3 4">TW1</strain>
    </source>
</reference>
<dbReference type="Proteomes" id="UP000580568">
    <property type="component" value="Unassembled WGS sequence"/>
</dbReference>
<name>A0A6V8SFT4_9CLOT</name>
<keyword evidence="4" id="KW-1185">Reference proteome</keyword>
<dbReference type="Gene3D" id="1.10.1040.20">
    <property type="entry name" value="ProC-like, C-terminal domain"/>
    <property type="match status" value="1"/>
</dbReference>
<dbReference type="InterPro" id="IPR036291">
    <property type="entry name" value="NAD(P)-bd_dom_sf"/>
</dbReference>
<dbReference type="AlphaFoldDB" id="A0A6V8SFT4"/>
<gene>
    <name evidence="3" type="ORF">bsdtw1_02180</name>
</gene>
<feature type="domain" description="Putative oxidoreductase/dehydrogenase Rossmann-like" evidence="1">
    <location>
        <begin position="4"/>
        <end position="118"/>
    </location>
</feature>
<dbReference type="Pfam" id="PF10728">
    <property type="entry name" value="DUF2520"/>
    <property type="match status" value="1"/>
</dbReference>
<dbReference type="InterPro" id="IPR019665">
    <property type="entry name" value="OxRdtase/DH_put_Rossmann_dom"/>
</dbReference>
<evidence type="ECO:0000259" key="1">
    <source>
        <dbReference type="Pfam" id="PF10727"/>
    </source>
</evidence>
<evidence type="ECO:0000313" key="3">
    <source>
        <dbReference type="EMBL" id="GFP76084.1"/>
    </source>
</evidence>
<dbReference type="InterPro" id="IPR037108">
    <property type="entry name" value="TM1727-like_C_sf"/>
</dbReference>
<protein>
    <recommendedName>
        <fullName evidence="5">DUF2520 domain-containing protein</fullName>
    </recommendedName>
</protein>
<dbReference type="PANTHER" id="PTHR40459:SF1">
    <property type="entry name" value="CONSERVED HYPOTHETICAL ALANINE AND LEUCINE RICH PROTEIN"/>
    <property type="match status" value="1"/>
</dbReference>
<dbReference type="Gene3D" id="3.40.50.720">
    <property type="entry name" value="NAD(P)-binding Rossmann-like Domain"/>
    <property type="match status" value="1"/>
</dbReference>
<dbReference type="Pfam" id="PF10727">
    <property type="entry name" value="Rossmann-like"/>
    <property type="match status" value="1"/>
</dbReference>
<feature type="domain" description="DUF2520" evidence="2">
    <location>
        <begin position="136"/>
        <end position="259"/>
    </location>
</feature>
<evidence type="ECO:0000259" key="2">
    <source>
        <dbReference type="Pfam" id="PF10728"/>
    </source>
</evidence>
<comment type="caution">
    <text evidence="3">The sequence shown here is derived from an EMBL/GenBank/DDBJ whole genome shotgun (WGS) entry which is preliminary data.</text>
</comment>
<dbReference type="InterPro" id="IPR018931">
    <property type="entry name" value="DUF2520"/>
</dbReference>
<dbReference type="InterPro" id="IPR008927">
    <property type="entry name" value="6-PGluconate_DH-like_C_sf"/>
</dbReference>
<accession>A0A6V8SFT4</accession>
<proteinExistence type="predicted"/>
<organism evidence="3 4">
    <name type="scientific">Clostridium fungisolvens</name>
    <dbReference type="NCBI Taxonomy" id="1604897"/>
    <lineage>
        <taxon>Bacteria</taxon>
        <taxon>Bacillati</taxon>
        <taxon>Bacillota</taxon>
        <taxon>Clostridia</taxon>
        <taxon>Eubacteriales</taxon>
        <taxon>Clostridiaceae</taxon>
        <taxon>Clostridium</taxon>
    </lineage>
</organism>
<dbReference type="EMBL" id="BLZR01000001">
    <property type="protein sequence ID" value="GFP76084.1"/>
    <property type="molecule type" value="Genomic_DNA"/>
</dbReference>
<sequence length="286" mass="32500">MTPIKIGFIGAGKVGFSLGKYFVQNNIQVTGYFSKTLTSSKEAAIFTETRFYSNLEDLVFESDIIFITTPDDEISNIWARIKILNIREKIICHASGSLSSNIFSDIKKSDAYAYSIHPLFPISSKYESYKKLKDAFFTIEGDKKYLESFVSMFEKLKNPIIILNKEDKTLYHLAAVTSSNLVNALISFSCSYLKEYGFSEKDAINALYPLILSNIENVKKNGLINSLTGPVERCDLNTIKKHLDVIPKEHKVNYASLSSELLYLSKLKNMNIDYEKLEKLLINQEE</sequence>
<dbReference type="SUPFAM" id="SSF51735">
    <property type="entry name" value="NAD(P)-binding Rossmann-fold domains"/>
    <property type="match status" value="1"/>
</dbReference>
<dbReference type="SUPFAM" id="SSF48179">
    <property type="entry name" value="6-phosphogluconate dehydrogenase C-terminal domain-like"/>
    <property type="match status" value="1"/>
</dbReference>